<evidence type="ECO:0000256" key="1">
    <source>
        <dbReference type="SAM" id="MobiDB-lite"/>
    </source>
</evidence>
<protein>
    <submittedName>
        <fullName evidence="2">Uncharacterized protein</fullName>
    </submittedName>
</protein>
<keyword evidence="3" id="KW-1185">Reference proteome</keyword>
<dbReference type="AlphaFoldDB" id="A0AAN9M8V0"/>
<organism evidence="2 3">
    <name type="scientific">Canavalia gladiata</name>
    <name type="common">Sword bean</name>
    <name type="synonym">Dolichos gladiatus</name>
    <dbReference type="NCBI Taxonomy" id="3824"/>
    <lineage>
        <taxon>Eukaryota</taxon>
        <taxon>Viridiplantae</taxon>
        <taxon>Streptophyta</taxon>
        <taxon>Embryophyta</taxon>
        <taxon>Tracheophyta</taxon>
        <taxon>Spermatophyta</taxon>
        <taxon>Magnoliopsida</taxon>
        <taxon>eudicotyledons</taxon>
        <taxon>Gunneridae</taxon>
        <taxon>Pentapetalae</taxon>
        <taxon>rosids</taxon>
        <taxon>fabids</taxon>
        <taxon>Fabales</taxon>
        <taxon>Fabaceae</taxon>
        <taxon>Papilionoideae</taxon>
        <taxon>50 kb inversion clade</taxon>
        <taxon>NPAAA clade</taxon>
        <taxon>indigoferoid/millettioid clade</taxon>
        <taxon>Phaseoleae</taxon>
        <taxon>Canavalia</taxon>
    </lineage>
</organism>
<feature type="region of interest" description="Disordered" evidence="1">
    <location>
        <begin position="72"/>
        <end position="105"/>
    </location>
</feature>
<comment type="caution">
    <text evidence="2">The sequence shown here is derived from an EMBL/GenBank/DDBJ whole genome shotgun (WGS) entry which is preliminary data.</text>
</comment>
<accession>A0AAN9M8V0</accession>
<gene>
    <name evidence="2" type="ORF">VNO77_08982</name>
</gene>
<sequence length="105" mass="11602">MKRKRLHHRFSLGRQSSLALERDLAADAQPSEALEPDVRLRCLSNENDLDGSKELLDAGRVTLISKTSTLHIAASPPSPRRCGNHWNASTTGKKESRGFIGEEPL</sequence>
<name>A0AAN9M8V0_CANGL</name>
<dbReference type="Proteomes" id="UP001367508">
    <property type="component" value="Unassembled WGS sequence"/>
</dbReference>
<reference evidence="2 3" key="1">
    <citation type="submission" date="2024-01" db="EMBL/GenBank/DDBJ databases">
        <title>The genomes of 5 underutilized Papilionoideae crops provide insights into root nodulation and disease resistanc.</title>
        <authorList>
            <person name="Jiang F."/>
        </authorList>
    </citation>
    <scope>NUCLEOTIDE SEQUENCE [LARGE SCALE GENOMIC DNA]</scope>
    <source>
        <strain evidence="2">LVBAO_FW01</strain>
        <tissue evidence="2">Leaves</tissue>
    </source>
</reference>
<evidence type="ECO:0000313" key="2">
    <source>
        <dbReference type="EMBL" id="KAK7350395.1"/>
    </source>
</evidence>
<proteinExistence type="predicted"/>
<dbReference type="EMBL" id="JAYMYQ010000002">
    <property type="protein sequence ID" value="KAK7350395.1"/>
    <property type="molecule type" value="Genomic_DNA"/>
</dbReference>
<evidence type="ECO:0000313" key="3">
    <source>
        <dbReference type="Proteomes" id="UP001367508"/>
    </source>
</evidence>